<name>A0ABY5P9Y6_9ACTN</name>
<gene>
    <name evidence="3" type="ORF">LRS13_12420</name>
</gene>
<keyword evidence="4" id="KW-1185">Reference proteome</keyword>
<dbReference type="Proteomes" id="UP001058860">
    <property type="component" value="Chromosome"/>
</dbReference>
<dbReference type="InterPro" id="IPR023631">
    <property type="entry name" value="Amidase_dom"/>
</dbReference>
<evidence type="ECO:0000313" key="3">
    <source>
        <dbReference type="EMBL" id="UUY01539.1"/>
    </source>
</evidence>
<proteinExistence type="inferred from homology"/>
<reference evidence="4" key="1">
    <citation type="submission" date="2021-11" db="EMBL/GenBank/DDBJ databases">
        <title>Cultivation dependent microbiological survey of springs from the worlds oldest radium mine currently devoted to the extraction of radon-saturated water.</title>
        <authorList>
            <person name="Kapinusova G."/>
            <person name="Smrhova T."/>
            <person name="Strejcek M."/>
            <person name="Suman J."/>
            <person name="Jani K."/>
            <person name="Pajer P."/>
            <person name="Uhlik O."/>
        </authorList>
    </citation>
    <scope>NUCLEOTIDE SEQUENCE [LARGE SCALE GENOMIC DNA]</scope>
    <source>
        <strain evidence="4">J379</strain>
    </source>
</reference>
<organism evidence="3 4">
    <name type="scientific">Svornostia abyssi</name>
    <dbReference type="NCBI Taxonomy" id="2898438"/>
    <lineage>
        <taxon>Bacteria</taxon>
        <taxon>Bacillati</taxon>
        <taxon>Actinomycetota</taxon>
        <taxon>Thermoleophilia</taxon>
        <taxon>Solirubrobacterales</taxon>
        <taxon>Baekduiaceae</taxon>
        <taxon>Svornostia</taxon>
    </lineage>
</organism>
<evidence type="ECO:0000259" key="2">
    <source>
        <dbReference type="Pfam" id="PF01425"/>
    </source>
</evidence>
<dbReference type="PANTHER" id="PTHR11895">
    <property type="entry name" value="TRANSAMIDASE"/>
    <property type="match status" value="1"/>
</dbReference>
<dbReference type="Pfam" id="PF01425">
    <property type="entry name" value="Amidase"/>
    <property type="match status" value="1"/>
</dbReference>
<evidence type="ECO:0000313" key="4">
    <source>
        <dbReference type="Proteomes" id="UP001058860"/>
    </source>
</evidence>
<feature type="domain" description="Amidase" evidence="2">
    <location>
        <begin position="28"/>
        <end position="436"/>
    </location>
</feature>
<dbReference type="SUPFAM" id="SSF75304">
    <property type="entry name" value="Amidase signature (AS) enzymes"/>
    <property type="match status" value="1"/>
</dbReference>
<dbReference type="RefSeq" id="WP_353862095.1">
    <property type="nucleotide sequence ID" value="NZ_CP088295.1"/>
</dbReference>
<dbReference type="PROSITE" id="PS00571">
    <property type="entry name" value="AMIDASES"/>
    <property type="match status" value="1"/>
</dbReference>
<evidence type="ECO:0000256" key="1">
    <source>
        <dbReference type="ARBA" id="ARBA00009199"/>
    </source>
</evidence>
<dbReference type="PANTHER" id="PTHR11895:SF7">
    <property type="entry name" value="GLUTAMYL-TRNA(GLN) AMIDOTRANSFERASE SUBUNIT A, MITOCHONDRIAL"/>
    <property type="match status" value="1"/>
</dbReference>
<dbReference type="Gene3D" id="3.90.1300.10">
    <property type="entry name" value="Amidase signature (AS) domain"/>
    <property type="match status" value="1"/>
</dbReference>
<dbReference type="InterPro" id="IPR020556">
    <property type="entry name" value="Amidase_CS"/>
</dbReference>
<dbReference type="EMBL" id="CP088295">
    <property type="protein sequence ID" value="UUY01539.1"/>
    <property type="molecule type" value="Genomic_DNA"/>
</dbReference>
<sequence length="462" mass="48345">MTVATELQWLGVAEAGRLLRARKIGVLELTEATLAWIERTEPFVHTYVALDAEGARAAARAAEGEFAAGVDRGPLHGIPYSVKDLVAVAGLPLRAGSRAVDGTVPVADAHVITRLREAGAICLGKVATHEFAWGMHSDPARNPWDGERLSGGSSGGSGSAVAAGQGAFSIGTDCGCSVRAPAALNGVCAIRPTHGRVSTDGVVPLSMTMDNVGPLARSAEDLALVLAAIAGDWADARGADDLAGTRIGVPRTYFFEAIQPGVAAAVDAAIDTLRELGAEIVDVELQRAEQAAPVDVAIVNSESAVLLEDLAAERGDDLGEDVRAQLALGQAIRARDYLRGQQLRTLIGDEFAQVFGDVDVILTPTVPAVAQRHNGTLFIDIEFPGGPTEDVGWTYCRYTFPHSVAGVPTVAIPCGFSEGLPVGMSLAAARFEEATALRVARAYQRATDHHLRRPTALVESLT</sequence>
<comment type="similarity">
    <text evidence="1">Belongs to the amidase family.</text>
</comment>
<dbReference type="InterPro" id="IPR036928">
    <property type="entry name" value="AS_sf"/>
</dbReference>
<protein>
    <submittedName>
        <fullName evidence="3">Amidase</fullName>
    </submittedName>
</protein>
<dbReference type="InterPro" id="IPR000120">
    <property type="entry name" value="Amidase"/>
</dbReference>
<accession>A0ABY5P9Y6</accession>